<dbReference type="Proteomes" id="UP000011693">
    <property type="component" value="Unassembled WGS sequence"/>
</dbReference>
<dbReference type="PANTHER" id="PTHR42912:SF93">
    <property type="entry name" value="N6-ADENOSINE-METHYLTRANSFERASE TMT1A"/>
    <property type="match status" value="1"/>
</dbReference>
<reference evidence="3 4" key="1">
    <citation type="journal article" date="2014" name="PLoS Genet.">
        <title>Phylogenetically driven sequencing of extremely halophilic archaea reveals strategies for static and dynamic osmo-response.</title>
        <authorList>
            <person name="Becker E.A."/>
            <person name="Seitzer P.M."/>
            <person name="Tritt A."/>
            <person name="Larsen D."/>
            <person name="Krusor M."/>
            <person name="Yao A.I."/>
            <person name="Wu D."/>
            <person name="Madern D."/>
            <person name="Eisen J.A."/>
            <person name="Darling A.E."/>
            <person name="Facciotti M.T."/>
        </authorList>
    </citation>
    <scope>NUCLEOTIDE SEQUENCE [LARGE SCALE GENOMIC DNA]</scope>
    <source>
        <strain evidence="3 4">JCM 10990</strain>
    </source>
</reference>
<evidence type="ECO:0000313" key="4">
    <source>
        <dbReference type="Proteomes" id="UP000011693"/>
    </source>
</evidence>
<name>M0AEW0_9EURY</name>
<proteinExistence type="predicted"/>
<dbReference type="PATRIC" id="fig|1227492.4.peg.2827"/>
<dbReference type="RefSeq" id="WP_006168323.1">
    <property type="nucleotide sequence ID" value="NZ_AOIN01000078.1"/>
</dbReference>
<organism evidence="3 4">
    <name type="scientific">Natrialba chahannaoensis JCM 10990</name>
    <dbReference type="NCBI Taxonomy" id="1227492"/>
    <lineage>
        <taxon>Archaea</taxon>
        <taxon>Methanobacteriati</taxon>
        <taxon>Methanobacteriota</taxon>
        <taxon>Stenosarchaea group</taxon>
        <taxon>Halobacteria</taxon>
        <taxon>Halobacteriales</taxon>
        <taxon>Natrialbaceae</taxon>
        <taxon>Natrialba</taxon>
    </lineage>
</organism>
<feature type="domain" description="Methyltransferase type 11" evidence="2">
    <location>
        <begin position="54"/>
        <end position="165"/>
    </location>
</feature>
<gene>
    <name evidence="3" type="ORF">C482_14259</name>
</gene>
<feature type="region of interest" description="Disordered" evidence="1">
    <location>
        <begin position="199"/>
        <end position="225"/>
    </location>
</feature>
<sequence>MSDLTDTLEETQAFYDEYGTNEWDRLATGMDGELEFGETVDTLASNLPSSGQVLDAGGGAGRYSQWLAARGHDVTLLDLSRGQLSVAADRIDDADTDGDSDSDVDADAAGTVSLVQGSITDLGLPANVFDAVCCLGGPLSHLLDEADRAQAVRELRRVAKPDAPVVVSVMGLLGAVQLYLLSGHNVAALPDSSNTATTIRRSSSATATRTSSLRRISSDAPNSSHMLAVGRACESRCRRQRHSQD</sequence>
<dbReference type="InterPro" id="IPR029063">
    <property type="entry name" value="SAM-dependent_MTases_sf"/>
</dbReference>
<dbReference type="GO" id="GO:0008757">
    <property type="term" value="F:S-adenosylmethionine-dependent methyltransferase activity"/>
    <property type="evidence" value="ECO:0007669"/>
    <property type="project" value="InterPro"/>
</dbReference>
<comment type="caution">
    <text evidence="3">The sequence shown here is derived from an EMBL/GenBank/DDBJ whole genome shotgun (WGS) entry which is preliminary data.</text>
</comment>
<evidence type="ECO:0000256" key="1">
    <source>
        <dbReference type="SAM" id="MobiDB-lite"/>
    </source>
</evidence>
<dbReference type="Pfam" id="PF08241">
    <property type="entry name" value="Methyltransf_11"/>
    <property type="match status" value="1"/>
</dbReference>
<feature type="compositionally biased region" description="Low complexity" evidence="1">
    <location>
        <begin position="199"/>
        <end position="215"/>
    </location>
</feature>
<dbReference type="Gene3D" id="3.40.50.150">
    <property type="entry name" value="Vaccinia Virus protein VP39"/>
    <property type="match status" value="1"/>
</dbReference>
<evidence type="ECO:0000313" key="3">
    <source>
        <dbReference type="EMBL" id="ELY96941.1"/>
    </source>
</evidence>
<dbReference type="STRING" id="1227492.C482_14259"/>
<dbReference type="PANTHER" id="PTHR42912">
    <property type="entry name" value="METHYLTRANSFERASE"/>
    <property type="match status" value="1"/>
</dbReference>
<dbReference type="CDD" id="cd02440">
    <property type="entry name" value="AdoMet_MTases"/>
    <property type="match status" value="1"/>
</dbReference>
<dbReference type="SUPFAM" id="SSF53335">
    <property type="entry name" value="S-adenosyl-L-methionine-dependent methyltransferases"/>
    <property type="match status" value="1"/>
</dbReference>
<evidence type="ECO:0000259" key="2">
    <source>
        <dbReference type="Pfam" id="PF08241"/>
    </source>
</evidence>
<dbReference type="OrthoDB" id="1018at2157"/>
<dbReference type="EMBL" id="AOIN01000078">
    <property type="protein sequence ID" value="ELY96941.1"/>
    <property type="molecule type" value="Genomic_DNA"/>
</dbReference>
<dbReference type="InterPro" id="IPR050508">
    <property type="entry name" value="Methyltransf_Superfamily"/>
</dbReference>
<accession>M0AEW0</accession>
<dbReference type="InterPro" id="IPR013216">
    <property type="entry name" value="Methyltransf_11"/>
</dbReference>
<protein>
    <recommendedName>
        <fullName evidence="2">Methyltransferase type 11 domain-containing protein</fullName>
    </recommendedName>
</protein>
<dbReference type="AlphaFoldDB" id="M0AEW0"/>
<keyword evidence="4" id="KW-1185">Reference proteome</keyword>